<dbReference type="EMBL" id="JAULSN010000005">
    <property type="protein sequence ID" value="KAK3371736.1"/>
    <property type="molecule type" value="Genomic_DNA"/>
</dbReference>
<dbReference type="GO" id="GO:0052717">
    <property type="term" value="F:tRNA-specific adenosine-34 deaminase activity"/>
    <property type="evidence" value="ECO:0007669"/>
    <property type="project" value="TreeGrafter"/>
</dbReference>
<dbReference type="CDD" id="cd01285">
    <property type="entry name" value="nucleoside_deaminase"/>
    <property type="match status" value="1"/>
</dbReference>
<comment type="similarity">
    <text evidence="2">Belongs to the cytidine and deoxycytidylate deaminase family. ADAT3 subfamily.</text>
</comment>
<evidence type="ECO:0000259" key="3">
    <source>
        <dbReference type="PROSITE" id="PS51747"/>
    </source>
</evidence>
<keyword evidence="1" id="KW-0819">tRNA processing</keyword>
<dbReference type="PANTHER" id="PTHR11079">
    <property type="entry name" value="CYTOSINE DEAMINASE FAMILY MEMBER"/>
    <property type="match status" value="1"/>
</dbReference>
<dbReference type="AlphaFoldDB" id="A0AAE0K7Z4"/>
<dbReference type="PROSITE" id="PS51747">
    <property type="entry name" value="CYT_DCMP_DEAMINASES_2"/>
    <property type="match status" value="1"/>
</dbReference>
<comment type="caution">
    <text evidence="4">The sequence shown here is derived from an EMBL/GenBank/DDBJ whole genome shotgun (WGS) entry which is preliminary data.</text>
</comment>
<reference evidence="4" key="1">
    <citation type="journal article" date="2023" name="Mol. Phylogenet. Evol.">
        <title>Genome-scale phylogeny and comparative genomics of the fungal order Sordariales.</title>
        <authorList>
            <person name="Hensen N."/>
            <person name="Bonometti L."/>
            <person name="Westerberg I."/>
            <person name="Brannstrom I.O."/>
            <person name="Guillou S."/>
            <person name="Cros-Aarteil S."/>
            <person name="Calhoun S."/>
            <person name="Haridas S."/>
            <person name="Kuo A."/>
            <person name="Mondo S."/>
            <person name="Pangilinan J."/>
            <person name="Riley R."/>
            <person name="LaButti K."/>
            <person name="Andreopoulos B."/>
            <person name="Lipzen A."/>
            <person name="Chen C."/>
            <person name="Yan M."/>
            <person name="Daum C."/>
            <person name="Ng V."/>
            <person name="Clum A."/>
            <person name="Steindorff A."/>
            <person name="Ohm R.A."/>
            <person name="Martin F."/>
            <person name="Silar P."/>
            <person name="Natvig D.O."/>
            <person name="Lalanne C."/>
            <person name="Gautier V."/>
            <person name="Ament-Velasquez S.L."/>
            <person name="Kruys A."/>
            <person name="Hutchinson M.I."/>
            <person name="Powell A.J."/>
            <person name="Barry K."/>
            <person name="Miller A.N."/>
            <person name="Grigoriev I.V."/>
            <person name="Debuchy R."/>
            <person name="Gladieux P."/>
            <person name="Hiltunen Thoren M."/>
            <person name="Johannesson H."/>
        </authorList>
    </citation>
    <scope>NUCLEOTIDE SEQUENCE</scope>
    <source>
        <strain evidence="4">CBS 958.72</strain>
    </source>
</reference>
<reference evidence="4" key="2">
    <citation type="submission" date="2023-06" db="EMBL/GenBank/DDBJ databases">
        <authorList>
            <consortium name="Lawrence Berkeley National Laboratory"/>
            <person name="Haridas S."/>
            <person name="Hensen N."/>
            <person name="Bonometti L."/>
            <person name="Westerberg I."/>
            <person name="Brannstrom I.O."/>
            <person name="Guillou S."/>
            <person name="Cros-Aarteil S."/>
            <person name="Calhoun S."/>
            <person name="Kuo A."/>
            <person name="Mondo S."/>
            <person name="Pangilinan J."/>
            <person name="Riley R."/>
            <person name="Labutti K."/>
            <person name="Andreopoulos B."/>
            <person name="Lipzen A."/>
            <person name="Chen C."/>
            <person name="Yanf M."/>
            <person name="Daum C."/>
            <person name="Ng V."/>
            <person name="Clum A."/>
            <person name="Steindorff A."/>
            <person name="Ohm R."/>
            <person name="Martin F."/>
            <person name="Silar P."/>
            <person name="Natvig D."/>
            <person name="Lalanne C."/>
            <person name="Gautier V."/>
            <person name="Ament-Velasquez S.L."/>
            <person name="Kruys A."/>
            <person name="Hutchinson M.I."/>
            <person name="Powell A.J."/>
            <person name="Barry K."/>
            <person name="Miller A.N."/>
            <person name="Grigoriev I.V."/>
            <person name="Debuchy R."/>
            <person name="Gladieux P."/>
            <person name="Thoren M.H."/>
            <person name="Johannesson H."/>
        </authorList>
    </citation>
    <scope>NUCLEOTIDE SEQUENCE</scope>
    <source>
        <strain evidence="4">CBS 958.72</strain>
    </source>
</reference>
<accession>A0AAE0K7Z4</accession>
<name>A0AAE0K7Z4_9PEZI</name>
<sequence>MSDNDISASASASSSAAASAPAAAAAAAAAAAPTAATTSAPDAKPVLFSPELISLHASIVKELVQGEVDQGILIPLKTTSELGDNFTTGNFLITRAPVKAANLAISKLRELLNDDVVKGYPHLRRCAKPCDLPAHLKCKYMNDTPESRHIHTGKSTWIYIICGPETELDRGALEVKLRELEEFEVGVFIASIVVPLVAPTSQMQAAMWSQHFWPTVYRKNNPIGPHPAMLARSTEEIDGDTSVWMMMAQQVAIESRDAGYGEPVGACIVKRDDEGHPVVVALAADARWIGHDRGAGETGNVMAHAVMRLVSMVAQKLKRVENKEKGTVPEPPEELLFDAFQDAPIFEAEQKIFELDHPCPNGYLSHGLELYVTHEPCVMCCMAILHSRMGKVVFRYRQPLTGGLCAEHRGDGHPALAGADGGQGLGLFWRRELNWSLIAWEWESPITFKTLDVDAAIHI</sequence>
<dbReference type="SUPFAM" id="SSF53927">
    <property type="entry name" value="Cytidine deaminase-like"/>
    <property type="match status" value="1"/>
</dbReference>
<dbReference type="PANTHER" id="PTHR11079:SF156">
    <property type="entry name" value="INACTIVE TRNA-SPECIFIC ADENOSINE DEAMINASE-LIKE PROTEIN 3-RELATED"/>
    <property type="match status" value="1"/>
</dbReference>
<gene>
    <name evidence="4" type="ORF">B0T24DRAFT_335421</name>
</gene>
<evidence type="ECO:0000256" key="1">
    <source>
        <dbReference type="ARBA" id="ARBA00022694"/>
    </source>
</evidence>
<dbReference type="GO" id="GO:0005634">
    <property type="term" value="C:nucleus"/>
    <property type="evidence" value="ECO:0007669"/>
    <property type="project" value="TreeGrafter"/>
</dbReference>
<dbReference type="InterPro" id="IPR002125">
    <property type="entry name" value="CMP_dCMP_dom"/>
</dbReference>
<evidence type="ECO:0000313" key="5">
    <source>
        <dbReference type="Proteomes" id="UP001287356"/>
    </source>
</evidence>
<dbReference type="Gene3D" id="3.40.140.10">
    <property type="entry name" value="Cytidine Deaminase, domain 2"/>
    <property type="match status" value="1"/>
</dbReference>
<evidence type="ECO:0000313" key="4">
    <source>
        <dbReference type="EMBL" id="KAK3371736.1"/>
    </source>
</evidence>
<proteinExistence type="inferred from homology"/>
<dbReference type="GO" id="GO:0005737">
    <property type="term" value="C:cytoplasm"/>
    <property type="evidence" value="ECO:0007669"/>
    <property type="project" value="TreeGrafter"/>
</dbReference>
<dbReference type="Pfam" id="PF00383">
    <property type="entry name" value="dCMP_cyt_deam_1"/>
    <property type="match status" value="1"/>
</dbReference>
<protein>
    <submittedName>
        <fullName evidence="4">tRNA-specific adenosine-34 deaminase subunit tad3-like protein</fullName>
    </submittedName>
</protein>
<organism evidence="4 5">
    <name type="scientific">Lasiosphaeria ovina</name>
    <dbReference type="NCBI Taxonomy" id="92902"/>
    <lineage>
        <taxon>Eukaryota</taxon>
        <taxon>Fungi</taxon>
        <taxon>Dikarya</taxon>
        <taxon>Ascomycota</taxon>
        <taxon>Pezizomycotina</taxon>
        <taxon>Sordariomycetes</taxon>
        <taxon>Sordariomycetidae</taxon>
        <taxon>Sordariales</taxon>
        <taxon>Lasiosphaeriaceae</taxon>
        <taxon>Lasiosphaeria</taxon>
    </lineage>
</organism>
<dbReference type="GO" id="GO:0008033">
    <property type="term" value="P:tRNA processing"/>
    <property type="evidence" value="ECO:0007669"/>
    <property type="project" value="UniProtKB-KW"/>
</dbReference>
<dbReference type="Proteomes" id="UP001287356">
    <property type="component" value="Unassembled WGS sequence"/>
</dbReference>
<feature type="domain" description="CMP/dCMP-type deaminase" evidence="3">
    <location>
        <begin position="239"/>
        <end position="407"/>
    </location>
</feature>
<evidence type="ECO:0000256" key="2">
    <source>
        <dbReference type="ARBA" id="ARBA00038160"/>
    </source>
</evidence>
<dbReference type="InterPro" id="IPR016193">
    <property type="entry name" value="Cytidine_deaminase-like"/>
</dbReference>
<keyword evidence="5" id="KW-1185">Reference proteome</keyword>